<evidence type="ECO:0000256" key="1">
    <source>
        <dbReference type="SAM" id="SignalP"/>
    </source>
</evidence>
<reference evidence="2 3" key="1">
    <citation type="submission" date="2019-09" db="EMBL/GenBank/DDBJ databases">
        <title>Draft genome sequences of 48 bacterial type strains from the CCUG.</title>
        <authorList>
            <person name="Tunovic T."/>
            <person name="Pineiro-Iglesias B."/>
            <person name="Unosson C."/>
            <person name="Inganas E."/>
            <person name="Ohlen M."/>
            <person name="Cardew S."/>
            <person name="Jensie-Markopoulos S."/>
            <person name="Salva-Serra F."/>
            <person name="Jaen-Luchoro D."/>
            <person name="Karlsson R."/>
            <person name="Svensson-Stadler L."/>
            <person name="Chun J."/>
            <person name="Moore E."/>
        </authorList>
    </citation>
    <scope>NUCLEOTIDE SEQUENCE [LARGE SCALE GENOMIC DNA]</scope>
    <source>
        <strain evidence="2 3">CCUG 65686</strain>
    </source>
</reference>
<gene>
    <name evidence="2" type="ORF">F7R25_08465</name>
</gene>
<feature type="chain" id="PRO_5027102317" evidence="1">
    <location>
        <begin position="28"/>
        <end position="53"/>
    </location>
</feature>
<keyword evidence="1" id="KW-0732">Signal</keyword>
<name>A0A6L3N3H9_9BURK</name>
<feature type="signal peptide" evidence="1">
    <location>
        <begin position="1"/>
        <end position="27"/>
    </location>
</feature>
<dbReference type="Proteomes" id="UP000473470">
    <property type="component" value="Unassembled WGS sequence"/>
</dbReference>
<protein>
    <submittedName>
        <fullName evidence="2">Cytochrome c</fullName>
    </submittedName>
</protein>
<feature type="non-terminal residue" evidence="2">
    <location>
        <position position="53"/>
    </location>
</feature>
<comment type="caution">
    <text evidence="2">The sequence shown here is derived from an EMBL/GenBank/DDBJ whole genome shotgun (WGS) entry which is preliminary data.</text>
</comment>
<dbReference type="PROSITE" id="PS51257">
    <property type="entry name" value="PROKAR_LIPOPROTEIN"/>
    <property type="match status" value="1"/>
</dbReference>
<proteinExistence type="predicted"/>
<evidence type="ECO:0000313" key="2">
    <source>
        <dbReference type="EMBL" id="KAB0639620.1"/>
    </source>
</evidence>
<sequence length="53" mass="5415">MTRTFAHRVARLARVPALAAACALLLAACGGRDAPAVAGAAPTPEQIARGRYL</sequence>
<organism evidence="2 3">
    <name type="scientific">Burkholderia stagnalis</name>
    <dbReference type="NCBI Taxonomy" id="1503054"/>
    <lineage>
        <taxon>Bacteria</taxon>
        <taxon>Pseudomonadati</taxon>
        <taxon>Pseudomonadota</taxon>
        <taxon>Betaproteobacteria</taxon>
        <taxon>Burkholderiales</taxon>
        <taxon>Burkholderiaceae</taxon>
        <taxon>Burkholderia</taxon>
        <taxon>Burkholderia cepacia complex</taxon>
    </lineage>
</organism>
<evidence type="ECO:0000313" key="3">
    <source>
        <dbReference type="Proteomes" id="UP000473470"/>
    </source>
</evidence>
<dbReference type="EMBL" id="VZOK01000009">
    <property type="protein sequence ID" value="KAB0639620.1"/>
    <property type="molecule type" value="Genomic_DNA"/>
</dbReference>
<dbReference type="AlphaFoldDB" id="A0A6L3N3H9"/>
<accession>A0A6L3N3H9</accession>